<proteinExistence type="inferred from homology"/>
<dbReference type="OrthoDB" id="3353438at2"/>
<protein>
    <recommendedName>
        <fullName evidence="4">HpcH/HpaI aldolase/citrate lyase domain-containing protein</fullName>
    </recommendedName>
</protein>
<dbReference type="EMBL" id="SMTK01000005">
    <property type="protein sequence ID" value="TDK24023.1"/>
    <property type="molecule type" value="Genomic_DNA"/>
</dbReference>
<dbReference type="SUPFAM" id="SSF51621">
    <property type="entry name" value="Phosphoenolpyruvate/pyruvate domain"/>
    <property type="match status" value="1"/>
</dbReference>
<dbReference type="Gene3D" id="3.20.20.60">
    <property type="entry name" value="Phosphoenolpyruvate-binding domains"/>
    <property type="match status" value="1"/>
</dbReference>
<dbReference type="RefSeq" id="WP_133404707.1">
    <property type="nucleotide sequence ID" value="NZ_SMTK01000005.1"/>
</dbReference>
<evidence type="ECO:0000256" key="2">
    <source>
        <dbReference type="ARBA" id="ARBA00022723"/>
    </source>
</evidence>
<accession>A0A4R5TNR0</accession>
<dbReference type="Proteomes" id="UP000295411">
    <property type="component" value="Unassembled WGS sequence"/>
</dbReference>
<dbReference type="GO" id="GO:0016832">
    <property type="term" value="F:aldehyde-lyase activity"/>
    <property type="evidence" value="ECO:0007669"/>
    <property type="project" value="TreeGrafter"/>
</dbReference>
<keyword evidence="6" id="KW-1185">Reference proteome</keyword>
<sequence length="238" mass="23683">MTAIGPGSSGVWCIRDDVDTVLALARSGFDWVALDAQHGRFDRRSLIDNGRALAGAGLAFAVRTAGPDPAGIGLALDAGASAVIVPQIDTADQARQVVDAGRYPPQGSRSWGPLAPLWGHEAAPPAAAAPQLGVMIESAAALANLGAIAEVPGVDLLFVGPFDLALSLGTTVDALLADGDGPLAEIAAASSAAGKAAGIFAGDPERARILRALGFDRIAVATDSGIIAAGARAILGGP</sequence>
<dbReference type="GO" id="GO:0046872">
    <property type="term" value="F:metal ion binding"/>
    <property type="evidence" value="ECO:0007669"/>
    <property type="project" value="UniProtKB-KW"/>
</dbReference>
<feature type="domain" description="HpcH/HpaI aldolase/citrate lyase" evidence="4">
    <location>
        <begin position="10"/>
        <end position="226"/>
    </location>
</feature>
<dbReference type="InterPro" id="IPR040442">
    <property type="entry name" value="Pyrv_kinase-like_dom_sf"/>
</dbReference>
<name>A0A4R5TNR0_9MICC</name>
<evidence type="ECO:0000256" key="3">
    <source>
        <dbReference type="ARBA" id="ARBA00023239"/>
    </source>
</evidence>
<gene>
    <name evidence="5" type="ORF">E2F48_14640</name>
</gene>
<dbReference type="AlphaFoldDB" id="A0A4R5TNR0"/>
<dbReference type="InterPro" id="IPR005000">
    <property type="entry name" value="Aldolase/citrate-lyase_domain"/>
</dbReference>
<keyword evidence="2" id="KW-0479">Metal-binding</keyword>
<organism evidence="5 6">
    <name type="scientific">Arthrobacter crusticola</name>
    <dbReference type="NCBI Taxonomy" id="2547960"/>
    <lineage>
        <taxon>Bacteria</taxon>
        <taxon>Bacillati</taxon>
        <taxon>Actinomycetota</taxon>
        <taxon>Actinomycetes</taxon>
        <taxon>Micrococcales</taxon>
        <taxon>Micrococcaceae</taxon>
        <taxon>Arthrobacter</taxon>
    </lineage>
</organism>
<dbReference type="PANTHER" id="PTHR30502:SF0">
    <property type="entry name" value="PHOSPHOENOLPYRUVATE CARBOXYLASE FAMILY PROTEIN"/>
    <property type="match status" value="1"/>
</dbReference>
<evidence type="ECO:0000259" key="4">
    <source>
        <dbReference type="Pfam" id="PF03328"/>
    </source>
</evidence>
<evidence type="ECO:0000313" key="6">
    <source>
        <dbReference type="Proteomes" id="UP000295411"/>
    </source>
</evidence>
<dbReference type="InterPro" id="IPR015813">
    <property type="entry name" value="Pyrv/PenolPyrv_kinase-like_dom"/>
</dbReference>
<comment type="similarity">
    <text evidence="1">Belongs to the HpcH/HpaI aldolase family.</text>
</comment>
<comment type="caution">
    <text evidence="5">The sequence shown here is derived from an EMBL/GenBank/DDBJ whole genome shotgun (WGS) entry which is preliminary data.</text>
</comment>
<dbReference type="Pfam" id="PF03328">
    <property type="entry name" value="HpcH_HpaI"/>
    <property type="match status" value="1"/>
</dbReference>
<keyword evidence="3" id="KW-0456">Lyase</keyword>
<evidence type="ECO:0000256" key="1">
    <source>
        <dbReference type="ARBA" id="ARBA00005568"/>
    </source>
</evidence>
<evidence type="ECO:0000313" key="5">
    <source>
        <dbReference type="EMBL" id="TDK24023.1"/>
    </source>
</evidence>
<dbReference type="PANTHER" id="PTHR30502">
    <property type="entry name" value="2-KETO-3-DEOXY-L-RHAMNONATE ALDOLASE"/>
    <property type="match status" value="1"/>
</dbReference>
<reference evidence="5 6" key="1">
    <citation type="submission" date="2019-03" db="EMBL/GenBank/DDBJ databases">
        <title>Arthrobacter sp. nov., an bacterium isolated from biocrust in Mu Us Desert.</title>
        <authorList>
            <person name="Lixiong L."/>
        </authorList>
    </citation>
    <scope>NUCLEOTIDE SEQUENCE [LARGE SCALE GENOMIC DNA]</scope>
    <source>
        <strain evidence="5 6">SLN-3</strain>
    </source>
</reference>
<dbReference type="InterPro" id="IPR050251">
    <property type="entry name" value="HpcH-HpaI_aldolase"/>
</dbReference>
<dbReference type="GO" id="GO:0005737">
    <property type="term" value="C:cytoplasm"/>
    <property type="evidence" value="ECO:0007669"/>
    <property type="project" value="TreeGrafter"/>
</dbReference>